<gene>
    <name evidence="9" type="ORF">CKO45_04105</name>
</gene>
<dbReference type="PANTHER" id="PTHR46383">
    <property type="entry name" value="ASPARTATE AMINOTRANSFERASE"/>
    <property type="match status" value="1"/>
</dbReference>
<evidence type="ECO:0000256" key="5">
    <source>
        <dbReference type="ARBA" id="ARBA00022898"/>
    </source>
</evidence>
<comment type="similarity">
    <text evidence="2 7">Belongs to the class-I pyridoxal-phosphate-dependent aminotransferase family.</text>
</comment>
<dbReference type="PROSITE" id="PS00105">
    <property type="entry name" value="AA_TRANSFER_CLASS_1"/>
    <property type="match status" value="1"/>
</dbReference>
<dbReference type="GO" id="GO:0008483">
    <property type="term" value="F:transaminase activity"/>
    <property type="evidence" value="ECO:0007669"/>
    <property type="project" value="UniProtKB-KW"/>
</dbReference>
<sequence length="410" mass="43213">MLQDATIWPAPRLAGTATALPPPPIPACRAWAAGYGGARGPLLDLTQSVPGVAPPQDLLQRLAAAAADPATAGYGPLEGEAPLRAALAAEMRGIYGGDIAADDLRITAGANIGFTLAMSVLTAPGDAVLIPAPWFFNHRMALALRGVEAVPLPCRAEDGFLPDPERAAALLGPRVRAILLVTPNNPTGAAIPAALLGRFAELCRARGLWLVLDETYRDFLPDPLPAGGRAEAGSRAPGALPAPHRLLRRPDWRDFVVQLYSFSKAYGLPGHRMGALAAGPAMLAEFVKAVDNIQICAPRPPQLALAWAIPALRAWRAENRARMAARGRAFRQALARAPAWRLEAAGAMFAWLRVPEDGPDSAMVAERLARERGLVTLPGGAFGPGGQRHLRLAFATVEAEAMPDIVARLG</sequence>
<dbReference type="EC" id="2.6.1.-" evidence="7"/>
<dbReference type="SUPFAM" id="SSF53383">
    <property type="entry name" value="PLP-dependent transferases"/>
    <property type="match status" value="1"/>
</dbReference>
<proteinExistence type="inferred from homology"/>
<evidence type="ECO:0000256" key="1">
    <source>
        <dbReference type="ARBA" id="ARBA00001933"/>
    </source>
</evidence>
<evidence type="ECO:0000313" key="9">
    <source>
        <dbReference type="EMBL" id="MBK1657412.1"/>
    </source>
</evidence>
<organism evidence="9 10">
    <name type="scientific">Paracraurococcus ruber</name>
    <dbReference type="NCBI Taxonomy" id="77675"/>
    <lineage>
        <taxon>Bacteria</taxon>
        <taxon>Pseudomonadati</taxon>
        <taxon>Pseudomonadota</taxon>
        <taxon>Alphaproteobacteria</taxon>
        <taxon>Acetobacterales</taxon>
        <taxon>Roseomonadaceae</taxon>
        <taxon>Paracraurococcus</taxon>
    </lineage>
</organism>
<feature type="domain" description="Aminotransferase class I/classII large" evidence="8">
    <location>
        <begin position="43"/>
        <end position="409"/>
    </location>
</feature>
<name>A0ABS1CT29_9PROT</name>
<comment type="catalytic activity">
    <reaction evidence="6">
        <text>L-aspartate + 2-oxoglutarate = oxaloacetate + L-glutamate</text>
        <dbReference type="Rhea" id="RHEA:21824"/>
        <dbReference type="ChEBI" id="CHEBI:16452"/>
        <dbReference type="ChEBI" id="CHEBI:16810"/>
        <dbReference type="ChEBI" id="CHEBI:29985"/>
        <dbReference type="ChEBI" id="CHEBI:29991"/>
        <dbReference type="EC" id="2.6.1.1"/>
    </reaction>
</comment>
<dbReference type="Proteomes" id="UP000697995">
    <property type="component" value="Unassembled WGS sequence"/>
</dbReference>
<dbReference type="PANTHER" id="PTHR46383:SF1">
    <property type="entry name" value="ASPARTATE AMINOTRANSFERASE"/>
    <property type="match status" value="1"/>
</dbReference>
<comment type="cofactor">
    <cofactor evidence="1 7">
        <name>pyridoxal 5'-phosphate</name>
        <dbReference type="ChEBI" id="CHEBI:597326"/>
    </cofactor>
</comment>
<dbReference type="InterPro" id="IPR004839">
    <property type="entry name" value="Aminotransferase_I/II_large"/>
</dbReference>
<evidence type="ECO:0000256" key="6">
    <source>
        <dbReference type="ARBA" id="ARBA00049185"/>
    </source>
</evidence>
<dbReference type="NCBIfam" id="NF005732">
    <property type="entry name" value="PRK07550.1"/>
    <property type="match status" value="1"/>
</dbReference>
<comment type="caution">
    <text evidence="9">The sequence shown here is derived from an EMBL/GenBank/DDBJ whole genome shotgun (WGS) entry which is preliminary data.</text>
</comment>
<dbReference type="InterPro" id="IPR015424">
    <property type="entry name" value="PyrdxlP-dep_Trfase"/>
</dbReference>
<dbReference type="Gene3D" id="3.40.640.10">
    <property type="entry name" value="Type I PLP-dependent aspartate aminotransferase-like (Major domain)"/>
    <property type="match status" value="1"/>
</dbReference>
<keyword evidence="5" id="KW-0663">Pyridoxal phosphate</keyword>
<dbReference type="CDD" id="cd00609">
    <property type="entry name" value="AAT_like"/>
    <property type="match status" value="1"/>
</dbReference>
<evidence type="ECO:0000259" key="8">
    <source>
        <dbReference type="Pfam" id="PF00155"/>
    </source>
</evidence>
<evidence type="ECO:0000256" key="3">
    <source>
        <dbReference type="ARBA" id="ARBA00022576"/>
    </source>
</evidence>
<accession>A0ABS1CT29</accession>
<dbReference type="Pfam" id="PF00155">
    <property type="entry name" value="Aminotran_1_2"/>
    <property type="match status" value="1"/>
</dbReference>
<dbReference type="InterPro" id="IPR050596">
    <property type="entry name" value="AspAT/PAT-like"/>
</dbReference>
<evidence type="ECO:0000256" key="2">
    <source>
        <dbReference type="ARBA" id="ARBA00007441"/>
    </source>
</evidence>
<dbReference type="InterPro" id="IPR015421">
    <property type="entry name" value="PyrdxlP-dep_Trfase_major"/>
</dbReference>
<keyword evidence="4 7" id="KW-0808">Transferase</keyword>
<evidence type="ECO:0000256" key="4">
    <source>
        <dbReference type="ARBA" id="ARBA00022679"/>
    </source>
</evidence>
<evidence type="ECO:0000256" key="7">
    <source>
        <dbReference type="RuleBase" id="RU000481"/>
    </source>
</evidence>
<evidence type="ECO:0000313" key="10">
    <source>
        <dbReference type="Proteomes" id="UP000697995"/>
    </source>
</evidence>
<keyword evidence="10" id="KW-1185">Reference proteome</keyword>
<dbReference type="EMBL" id="NRSG01000017">
    <property type="protein sequence ID" value="MBK1657412.1"/>
    <property type="molecule type" value="Genomic_DNA"/>
</dbReference>
<keyword evidence="3 7" id="KW-0032">Aminotransferase</keyword>
<dbReference type="InterPro" id="IPR004838">
    <property type="entry name" value="NHTrfase_class1_PyrdxlP-BS"/>
</dbReference>
<reference evidence="9 10" key="1">
    <citation type="journal article" date="2020" name="Microorganisms">
        <title>Osmotic Adaptation and Compatible Solute Biosynthesis of Phototrophic Bacteria as Revealed from Genome Analyses.</title>
        <authorList>
            <person name="Imhoff J.F."/>
            <person name="Rahn T."/>
            <person name="Kunzel S."/>
            <person name="Keller A."/>
            <person name="Neulinger S.C."/>
        </authorList>
    </citation>
    <scope>NUCLEOTIDE SEQUENCE [LARGE SCALE GENOMIC DNA]</scope>
    <source>
        <strain evidence="9 10">DSM 15382</strain>
    </source>
</reference>
<dbReference type="RefSeq" id="WP_133217967.1">
    <property type="nucleotide sequence ID" value="NZ_NRSG01000017.1"/>
</dbReference>
<protein>
    <recommendedName>
        <fullName evidence="7">Aminotransferase</fullName>
        <ecNumber evidence="7">2.6.1.-</ecNumber>
    </recommendedName>
</protein>